<comment type="caution">
    <text evidence="2">The sequence shown here is derived from an EMBL/GenBank/DDBJ whole genome shotgun (WGS) entry which is preliminary data.</text>
</comment>
<dbReference type="Pfam" id="PF01381">
    <property type="entry name" value="HTH_3"/>
    <property type="match status" value="1"/>
</dbReference>
<dbReference type="SUPFAM" id="SSF47413">
    <property type="entry name" value="lambda repressor-like DNA-binding domains"/>
    <property type="match status" value="1"/>
</dbReference>
<dbReference type="Proteomes" id="UP000192074">
    <property type="component" value="Unassembled WGS sequence"/>
</dbReference>
<name>A0A822V4V9_AGRTU</name>
<dbReference type="RefSeq" id="WP_060723871.1">
    <property type="nucleotide sequence ID" value="NZ_LMVK01000011.1"/>
</dbReference>
<evidence type="ECO:0000313" key="3">
    <source>
        <dbReference type="Proteomes" id="UP000192074"/>
    </source>
</evidence>
<dbReference type="AlphaFoldDB" id="A0A822V4V9"/>
<dbReference type="InterPro" id="IPR001387">
    <property type="entry name" value="Cro/C1-type_HTH"/>
</dbReference>
<feature type="domain" description="HTH cro/C1-type" evidence="1">
    <location>
        <begin position="7"/>
        <end position="37"/>
    </location>
</feature>
<gene>
    <name evidence="2" type="ORF">AGR4A_Lc10013</name>
</gene>
<accession>A0A822V4V9</accession>
<dbReference type="InterPro" id="IPR010982">
    <property type="entry name" value="Lambda_DNA-bd_dom_sf"/>
</dbReference>
<proteinExistence type="predicted"/>
<dbReference type="CDD" id="cd00093">
    <property type="entry name" value="HTH_XRE"/>
    <property type="match status" value="1"/>
</dbReference>
<reference evidence="2 3" key="1">
    <citation type="submission" date="2016-01" db="EMBL/GenBank/DDBJ databases">
        <authorList>
            <person name="Regsiter A."/>
            <person name="william w."/>
        </authorList>
    </citation>
    <scope>NUCLEOTIDE SEQUENCE [LARGE SCALE GENOMIC DNA]</scope>
    <source>
        <strain evidence="2 3">B6</strain>
    </source>
</reference>
<evidence type="ECO:0000259" key="1">
    <source>
        <dbReference type="PROSITE" id="PS50943"/>
    </source>
</evidence>
<evidence type="ECO:0000313" key="2">
    <source>
        <dbReference type="EMBL" id="CVI20250.1"/>
    </source>
</evidence>
<sequence length="75" mass="8333">MNGTQCKLARVALGWGVRELAKIAGVSTQTVSRLERGDLLKENTVATIKLVFEEAGIEFLPENENGYGIWVNNRR</sequence>
<organism evidence="2 3">
    <name type="scientific">Agrobacterium tumefaciens str. B6</name>
    <dbReference type="NCBI Taxonomy" id="1183423"/>
    <lineage>
        <taxon>Bacteria</taxon>
        <taxon>Pseudomonadati</taxon>
        <taxon>Pseudomonadota</taxon>
        <taxon>Alphaproteobacteria</taxon>
        <taxon>Hyphomicrobiales</taxon>
        <taxon>Rhizobiaceae</taxon>
        <taxon>Rhizobium/Agrobacterium group</taxon>
        <taxon>Agrobacterium</taxon>
        <taxon>Agrobacterium tumefaciens complex</taxon>
    </lineage>
</organism>
<dbReference type="GO" id="GO:0003677">
    <property type="term" value="F:DNA binding"/>
    <property type="evidence" value="ECO:0007669"/>
    <property type="project" value="InterPro"/>
</dbReference>
<protein>
    <recommendedName>
        <fullName evidence="1">HTH cro/C1-type domain-containing protein</fullName>
    </recommendedName>
</protein>
<dbReference type="EMBL" id="FCNL01000027">
    <property type="protein sequence ID" value="CVI20250.1"/>
    <property type="molecule type" value="Genomic_DNA"/>
</dbReference>
<dbReference type="Gene3D" id="1.10.260.40">
    <property type="entry name" value="lambda repressor-like DNA-binding domains"/>
    <property type="match status" value="1"/>
</dbReference>
<dbReference type="PROSITE" id="PS50943">
    <property type="entry name" value="HTH_CROC1"/>
    <property type="match status" value="1"/>
</dbReference>